<evidence type="ECO:0000256" key="2">
    <source>
        <dbReference type="ARBA" id="ARBA00010790"/>
    </source>
</evidence>
<dbReference type="SUPFAM" id="SSF54373">
    <property type="entry name" value="FAD-linked reductases, C-terminal domain"/>
    <property type="match status" value="1"/>
</dbReference>
<dbReference type="PROSITE" id="PS00624">
    <property type="entry name" value="GMC_OXRED_2"/>
    <property type="match status" value="1"/>
</dbReference>
<dbReference type="Gene3D" id="3.50.50.60">
    <property type="entry name" value="FAD/NAD(P)-binding domain"/>
    <property type="match status" value="1"/>
</dbReference>
<reference evidence="9 10" key="1">
    <citation type="submission" date="2016-07" db="EMBL/GenBank/DDBJ databases">
        <title>Draft genome of the white-rot fungus Obba rivulosa 3A-2.</title>
        <authorList>
            <consortium name="DOE Joint Genome Institute"/>
            <person name="Miettinen O."/>
            <person name="Riley R."/>
            <person name="Acob R."/>
            <person name="Barry K."/>
            <person name="Cullen D."/>
            <person name="De Vries R."/>
            <person name="Hainaut M."/>
            <person name="Hatakka A."/>
            <person name="Henrissat B."/>
            <person name="Hilden K."/>
            <person name="Kuo R."/>
            <person name="Labutti K."/>
            <person name="Lipzen A."/>
            <person name="Makela M.R."/>
            <person name="Sandor L."/>
            <person name="Spatafora J.W."/>
            <person name="Grigoriev I.V."/>
            <person name="Hibbett D.S."/>
        </authorList>
    </citation>
    <scope>NUCLEOTIDE SEQUENCE [LARGE SCALE GENOMIC DNA]</scope>
    <source>
        <strain evidence="9 10">3A-2</strain>
    </source>
</reference>
<feature type="signal peptide" evidence="7">
    <location>
        <begin position="1"/>
        <end position="24"/>
    </location>
</feature>
<feature type="binding site" evidence="6">
    <location>
        <position position="117"/>
    </location>
    <ligand>
        <name>FAD</name>
        <dbReference type="ChEBI" id="CHEBI:57692"/>
    </ligand>
</feature>
<evidence type="ECO:0000256" key="3">
    <source>
        <dbReference type="ARBA" id="ARBA00022630"/>
    </source>
</evidence>
<protein>
    <submittedName>
        <fullName evidence="9">Alcohol oxidase</fullName>
    </submittedName>
</protein>
<sequence length="602" mass="62915">MVHRPTLRALAAAGAFLALQTAQAALYTDPAQLPRSEYDFIVVGAGTAGNVIASRLTEEQFSVLVIEAGISNEGIIATEVPFLGATLSPNTSVTWNYTSTPQAGLNGRTIPYPRGRVLGGSSTINFEIWTRSSRDDWDRFADFTGDEGWSWASILPYMKKSESLVASTDRHNTTGEVDPSVHGHTGPIQVSLGGFPTEIDQRIIDTTEQFPQEFPFNLDMNSGTPLGVGWTQDSIGTDGHRSSSATAYLEPALNRSNLDVLITTTVTKLATSGAKVNGLPHFDIVEMAQSPTSKTFSVRAANEIILSAGATNTPQLLLLSGIGPAAQLRAHGITPVVDAPDVGQHLADHPFLGNHFFVNSTDTLEAVARNATLAGADLAQWEADGTGKFSDPGANQIVWLRLPQSEQPPPALDAAAGPVAPQMEILPVDGFVSFVEATPATGFFLTLASIVVSPLSRGSITLASADPFTAPLIDPGLLSSPTDVSVMVAAIKAGFALLSASAWDGFVLSPTPDLAGATSDAALAAYARNSTSTVFHPVGSARMGPANASSGSVLSPRLLVNGASGLRVVDASVFPFIPAGHPQAAVYAVAERAADLIKAAWK</sequence>
<dbReference type="PANTHER" id="PTHR11552:SF147">
    <property type="entry name" value="CHOLINE DEHYDROGENASE, MITOCHONDRIAL"/>
    <property type="match status" value="1"/>
</dbReference>
<dbReference type="InterPro" id="IPR012132">
    <property type="entry name" value="GMC_OxRdtase"/>
</dbReference>
<comment type="similarity">
    <text evidence="2">Belongs to the GMC oxidoreductase family.</text>
</comment>
<keyword evidence="3" id="KW-0285">Flavoprotein</keyword>
<comment type="cofactor">
    <cofactor evidence="1 6">
        <name>FAD</name>
        <dbReference type="ChEBI" id="CHEBI:57692"/>
    </cofactor>
</comment>
<dbReference type="OrthoDB" id="269227at2759"/>
<dbReference type="InterPro" id="IPR000172">
    <property type="entry name" value="GMC_OxRdtase_N"/>
</dbReference>
<dbReference type="InterPro" id="IPR007867">
    <property type="entry name" value="GMC_OxRtase_C"/>
</dbReference>
<dbReference type="InterPro" id="IPR036188">
    <property type="entry name" value="FAD/NAD-bd_sf"/>
</dbReference>
<feature type="chain" id="PRO_5034166564" evidence="7">
    <location>
        <begin position="25"/>
        <end position="602"/>
    </location>
</feature>
<evidence type="ECO:0000256" key="4">
    <source>
        <dbReference type="ARBA" id="ARBA00022827"/>
    </source>
</evidence>
<dbReference type="AlphaFoldDB" id="A0A8E2DP69"/>
<name>A0A8E2DP69_9APHY</name>
<keyword evidence="7" id="KW-0732">Signal</keyword>
<evidence type="ECO:0000313" key="10">
    <source>
        <dbReference type="Proteomes" id="UP000250043"/>
    </source>
</evidence>
<dbReference type="SUPFAM" id="SSF51905">
    <property type="entry name" value="FAD/NAD(P)-binding domain"/>
    <property type="match status" value="1"/>
</dbReference>
<dbReference type="Pfam" id="PF00732">
    <property type="entry name" value="GMC_oxred_N"/>
    <property type="match status" value="1"/>
</dbReference>
<feature type="domain" description="Glucose-methanol-choline oxidoreductase N-terminal" evidence="8">
    <location>
        <begin position="309"/>
        <end position="323"/>
    </location>
</feature>
<feature type="active site" description="Proton donor" evidence="5">
    <location>
        <position position="536"/>
    </location>
</feature>
<dbReference type="Gene3D" id="3.30.560.10">
    <property type="entry name" value="Glucose Oxidase, domain 3"/>
    <property type="match status" value="1"/>
</dbReference>
<dbReference type="EMBL" id="KV722358">
    <property type="protein sequence ID" value="OCH93208.1"/>
    <property type="molecule type" value="Genomic_DNA"/>
</dbReference>
<proteinExistence type="inferred from homology"/>
<evidence type="ECO:0000256" key="1">
    <source>
        <dbReference type="ARBA" id="ARBA00001974"/>
    </source>
</evidence>
<evidence type="ECO:0000313" key="9">
    <source>
        <dbReference type="EMBL" id="OCH93208.1"/>
    </source>
</evidence>
<keyword evidence="4 6" id="KW-0274">FAD</keyword>
<feature type="binding site" evidence="6">
    <location>
        <begin position="582"/>
        <end position="583"/>
    </location>
    <ligand>
        <name>FAD</name>
        <dbReference type="ChEBI" id="CHEBI:57692"/>
    </ligand>
</feature>
<dbReference type="GO" id="GO:0016614">
    <property type="term" value="F:oxidoreductase activity, acting on CH-OH group of donors"/>
    <property type="evidence" value="ECO:0007669"/>
    <property type="project" value="InterPro"/>
</dbReference>
<evidence type="ECO:0000256" key="5">
    <source>
        <dbReference type="PIRSR" id="PIRSR000137-1"/>
    </source>
</evidence>
<dbReference type="PIRSF" id="PIRSF000137">
    <property type="entry name" value="Alcohol_oxidase"/>
    <property type="match status" value="1"/>
</dbReference>
<organism evidence="9 10">
    <name type="scientific">Obba rivulosa</name>
    <dbReference type="NCBI Taxonomy" id="1052685"/>
    <lineage>
        <taxon>Eukaryota</taxon>
        <taxon>Fungi</taxon>
        <taxon>Dikarya</taxon>
        <taxon>Basidiomycota</taxon>
        <taxon>Agaricomycotina</taxon>
        <taxon>Agaricomycetes</taxon>
        <taxon>Polyporales</taxon>
        <taxon>Gelatoporiaceae</taxon>
        <taxon>Obba</taxon>
    </lineage>
</organism>
<accession>A0A8E2DP69</accession>
<gene>
    <name evidence="9" type="ORF">OBBRIDRAFT_725321</name>
</gene>
<feature type="active site" description="Proton acceptor" evidence="5">
    <location>
        <position position="581"/>
    </location>
</feature>
<keyword evidence="10" id="KW-1185">Reference proteome</keyword>
<dbReference type="Pfam" id="PF05199">
    <property type="entry name" value="GMC_oxred_C"/>
    <property type="match status" value="1"/>
</dbReference>
<dbReference type="Proteomes" id="UP000250043">
    <property type="component" value="Unassembled WGS sequence"/>
</dbReference>
<evidence type="ECO:0000256" key="7">
    <source>
        <dbReference type="SAM" id="SignalP"/>
    </source>
</evidence>
<dbReference type="GO" id="GO:0050660">
    <property type="term" value="F:flavin adenine dinucleotide binding"/>
    <property type="evidence" value="ECO:0007669"/>
    <property type="project" value="InterPro"/>
</dbReference>
<evidence type="ECO:0000259" key="8">
    <source>
        <dbReference type="PROSITE" id="PS00624"/>
    </source>
</evidence>
<feature type="binding site" evidence="6">
    <location>
        <position position="266"/>
    </location>
    <ligand>
        <name>FAD</name>
        <dbReference type="ChEBI" id="CHEBI:57692"/>
    </ligand>
</feature>
<dbReference type="PANTHER" id="PTHR11552">
    <property type="entry name" value="GLUCOSE-METHANOL-CHOLINE GMC OXIDOREDUCTASE"/>
    <property type="match status" value="1"/>
</dbReference>
<evidence type="ECO:0000256" key="6">
    <source>
        <dbReference type="PIRSR" id="PIRSR000137-2"/>
    </source>
</evidence>